<dbReference type="OrthoDB" id="417506at2759"/>
<accession>A0A7J7JY19</accession>
<dbReference type="PANTHER" id="PTHR48153:SF3">
    <property type="entry name" value="INACTIVE UFM1-SPECIFIC PROTEASE 1"/>
    <property type="match status" value="1"/>
</dbReference>
<reference evidence="4" key="1">
    <citation type="submission" date="2020-06" db="EMBL/GenBank/DDBJ databases">
        <title>Draft genome of Bugula neritina, a colonial animal packing powerful symbionts and potential medicines.</title>
        <authorList>
            <person name="Rayko M."/>
        </authorList>
    </citation>
    <scope>NUCLEOTIDE SEQUENCE [LARGE SCALE GENOMIC DNA]</scope>
    <source>
        <strain evidence="4">Kwan_BN1</strain>
    </source>
</reference>
<dbReference type="InterPro" id="IPR012462">
    <property type="entry name" value="UFSP1/2_DUB_cat"/>
</dbReference>
<keyword evidence="5" id="KW-1185">Reference proteome</keyword>
<evidence type="ECO:0000313" key="4">
    <source>
        <dbReference type="EMBL" id="KAF6030867.1"/>
    </source>
</evidence>
<dbReference type="Gene3D" id="3.90.70.130">
    <property type="match status" value="1"/>
</dbReference>
<sequence>MKLLQDIHGGLDPPPNCDEIIVSSGYEYYHYNCDGVDDRGWGCGYRTLQTMCSWVSSKAVSQPVPSLQEIQEILVAIGDKEKGFIGSKEWIGSVEVGLVIDKLYDIPCKILHVSNGYQLNSHIQEIRNHFLSNQSILMMGGESDTSSKGIVGLATSSLTSDSYLLVLDPHYYELSTLDDNEQTTTKSSLQRDGWIQCSLYHNMEDYTNILKLDELTIKYQKKAESSRNWVHHLQVVSSNFVIYLL</sequence>
<gene>
    <name evidence="4" type="ORF">EB796_010830</name>
</gene>
<feature type="domain" description="UFSP1/2/DUB catalytic" evidence="3">
    <location>
        <begin position="21"/>
        <end position="185"/>
    </location>
</feature>
<dbReference type="AlphaFoldDB" id="A0A7J7JY19"/>
<dbReference type="Proteomes" id="UP000593567">
    <property type="component" value="Unassembled WGS sequence"/>
</dbReference>
<evidence type="ECO:0000259" key="3">
    <source>
        <dbReference type="Pfam" id="PF07910"/>
    </source>
</evidence>
<comment type="similarity">
    <text evidence="1">Belongs to the peptidase C78 family.</text>
</comment>
<dbReference type="SUPFAM" id="SSF54001">
    <property type="entry name" value="Cysteine proteinases"/>
    <property type="match status" value="1"/>
</dbReference>
<keyword evidence="2" id="KW-0378">Hydrolase</keyword>
<evidence type="ECO:0000256" key="1">
    <source>
        <dbReference type="ARBA" id="ARBA00008552"/>
    </source>
</evidence>
<evidence type="ECO:0000313" key="5">
    <source>
        <dbReference type="Proteomes" id="UP000593567"/>
    </source>
</evidence>
<proteinExistence type="inferred from homology"/>
<dbReference type="PANTHER" id="PTHR48153">
    <property type="entry name" value="UFM1-SPECIFIC PROTEASE 2"/>
    <property type="match status" value="1"/>
</dbReference>
<name>A0A7J7JY19_BUGNE</name>
<dbReference type="Pfam" id="PF07910">
    <property type="entry name" value="Peptidase_C78"/>
    <property type="match status" value="1"/>
</dbReference>
<dbReference type="InterPro" id="IPR038765">
    <property type="entry name" value="Papain-like_cys_pep_sf"/>
</dbReference>
<dbReference type="GO" id="GO:0071567">
    <property type="term" value="F:deUFMylase activity"/>
    <property type="evidence" value="ECO:0007669"/>
    <property type="project" value="UniProtKB-ARBA"/>
</dbReference>
<organism evidence="4 5">
    <name type="scientific">Bugula neritina</name>
    <name type="common">Brown bryozoan</name>
    <name type="synonym">Sertularia neritina</name>
    <dbReference type="NCBI Taxonomy" id="10212"/>
    <lineage>
        <taxon>Eukaryota</taxon>
        <taxon>Metazoa</taxon>
        <taxon>Spiralia</taxon>
        <taxon>Lophotrochozoa</taxon>
        <taxon>Bryozoa</taxon>
        <taxon>Gymnolaemata</taxon>
        <taxon>Cheilostomatida</taxon>
        <taxon>Flustrina</taxon>
        <taxon>Buguloidea</taxon>
        <taxon>Bugulidae</taxon>
        <taxon>Bugula</taxon>
    </lineage>
</organism>
<protein>
    <submittedName>
        <fullName evidence="4">UFSP1</fullName>
    </submittedName>
</protein>
<evidence type="ECO:0000256" key="2">
    <source>
        <dbReference type="ARBA" id="ARBA00022801"/>
    </source>
</evidence>
<dbReference type="EMBL" id="VXIV02001661">
    <property type="protein sequence ID" value="KAF6030867.1"/>
    <property type="molecule type" value="Genomic_DNA"/>
</dbReference>
<comment type="caution">
    <text evidence="4">The sequence shown here is derived from an EMBL/GenBank/DDBJ whole genome shotgun (WGS) entry which is preliminary data.</text>
</comment>